<feature type="region of interest" description="Disordered" evidence="1">
    <location>
        <begin position="173"/>
        <end position="194"/>
    </location>
</feature>
<feature type="region of interest" description="Disordered" evidence="1">
    <location>
        <begin position="1"/>
        <end position="34"/>
    </location>
</feature>
<dbReference type="RefSeq" id="XP_018811357.1">
    <property type="nucleotide sequence ID" value="XM_018955812.2"/>
</dbReference>
<keyword evidence="2" id="KW-1185">Reference proteome</keyword>
<protein>
    <submittedName>
        <fullName evidence="3">Uncharacterized protein LOC108983998</fullName>
    </submittedName>
</protein>
<accession>A0A2I4DW35</accession>
<dbReference type="Gramene" id="Jr07_26280_p1">
    <property type="protein sequence ID" value="cds.Jr07_26280_p1"/>
    <property type="gene ID" value="Jr07_26280"/>
</dbReference>
<evidence type="ECO:0000313" key="3">
    <source>
        <dbReference type="RefSeq" id="XP_018811357.1"/>
    </source>
</evidence>
<proteinExistence type="predicted"/>
<dbReference type="AlphaFoldDB" id="A0A2I4DW35"/>
<reference evidence="3" key="1">
    <citation type="submission" date="2025-08" db="UniProtKB">
        <authorList>
            <consortium name="RefSeq"/>
        </authorList>
    </citation>
    <scope>IDENTIFICATION</scope>
    <source>
        <tissue evidence="3">Leaves</tissue>
    </source>
</reference>
<dbReference type="GeneID" id="108983998"/>
<evidence type="ECO:0000313" key="2">
    <source>
        <dbReference type="Proteomes" id="UP000235220"/>
    </source>
</evidence>
<organism evidence="2 3">
    <name type="scientific">Juglans regia</name>
    <name type="common">English walnut</name>
    <dbReference type="NCBI Taxonomy" id="51240"/>
    <lineage>
        <taxon>Eukaryota</taxon>
        <taxon>Viridiplantae</taxon>
        <taxon>Streptophyta</taxon>
        <taxon>Embryophyta</taxon>
        <taxon>Tracheophyta</taxon>
        <taxon>Spermatophyta</taxon>
        <taxon>Magnoliopsida</taxon>
        <taxon>eudicotyledons</taxon>
        <taxon>Gunneridae</taxon>
        <taxon>Pentapetalae</taxon>
        <taxon>rosids</taxon>
        <taxon>fabids</taxon>
        <taxon>Fagales</taxon>
        <taxon>Juglandaceae</taxon>
        <taxon>Juglans</taxon>
    </lineage>
</organism>
<sequence>MMGEKKKPLKGGQKWVRKDENPTENSQKLEGSMDTVGEAPVVTEKHKFHTACNEGKDGLEVEDDCDGLDGMRIGDGLRVGSPEFVPLTLGDEKKPSVAPTGPILQIMGQPTLGLDLEIIGGEMDSCKNNQLVVVTDLNEDGLSEIKNRITVINEGAQVEKFISNVSAALAEKEVDEAQSEGEPDRDKLKDDMRKDYCSDSEKPWKTRILIGREAELVLLQRWKTLICASKIVVCLI</sequence>
<gene>
    <name evidence="3" type="primary">LOC108983998</name>
</gene>
<name>A0A2I4DW35_JUGRE</name>
<dbReference type="Proteomes" id="UP000235220">
    <property type="component" value="Chromosome 7"/>
</dbReference>
<evidence type="ECO:0000256" key="1">
    <source>
        <dbReference type="SAM" id="MobiDB-lite"/>
    </source>
</evidence>
<feature type="compositionally biased region" description="Basic and acidic residues" evidence="1">
    <location>
        <begin position="182"/>
        <end position="194"/>
    </location>
</feature>
<dbReference type="KEGG" id="jre:108983998"/>